<keyword evidence="1" id="KW-0732">Signal</keyword>
<name>A0ABP9UQC8_9BACT</name>
<sequence length="251" mass="26408">MSSFPSHPSRTLRARFSAGRFIPSCLGFAAASWVAQAATDRVAIIDDFSVSPVLLELTQSGSLSQSGTLASTSPFAAGARTVLLDTGSTPPARRASAEVLDSFSKYFFSVGPGVEASSVLRYEAPPAGALDLTLDRKANALGFTLDFSQTPVNIEVTIETPGQPAKTVSLVQKPVSEPTDVLFPYAQFGGIDFTQSSAITVKLSGVNGQGAPDLIASGVSLMHVTSVPEPSVVLYSLTASLFLLRRRRLRP</sequence>
<dbReference type="Proteomes" id="UP001476282">
    <property type="component" value="Unassembled WGS sequence"/>
</dbReference>
<organism evidence="2 3">
    <name type="scientific">Haloferula sargassicola</name>
    <dbReference type="NCBI Taxonomy" id="490096"/>
    <lineage>
        <taxon>Bacteria</taxon>
        <taxon>Pseudomonadati</taxon>
        <taxon>Verrucomicrobiota</taxon>
        <taxon>Verrucomicrobiia</taxon>
        <taxon>Verrucomicrobiales</taxon>
        <taxon>Verrucomicrobiaceae</taxon>
        <taxon>Haloferula</taxon>
    </lineage>
</organism>
<comment type="caution">
    <text evidence="2">The sequence shown here is derived from an EMBL/GenBank/DDBJ whole genome shotgun (WGS) entry which is preliminary data.</text>
</comment>
<keyword evidence="3" id="KW-1185">Reference proteome</keyword>
<dbReference type="RefSeq" id="WP_353567028.1">
    <property type="nucleotide sequence ID" value="NZ_BAABRI010000010.1"/>
</dbReference>
<feature type="signal peptide" evidence="1">
    <location>
        <begin position="1"/>
        <end position="37"/>
    </location>
</feature>
<dbReference type="EMBL" id="BAABRI010000010">
    <property type="protein sequence ID" value="GAA5482901.1"/>
    <property type="molecule type" value="Genomic_DNA"/>
</dbReference>
<evidence type="ECO:0000313" key="3">
    <source>
        <dbReference type="Proteomes" id="UP001476282"/>
    </source>
</evidence>
<gene>
    <name evidence="2" type="ORF">Hsar01_02127</name>
</gene>
<protein>
    <recommendedName>
        <fullName evidence="4">PEP-CTERM protein-sorting domain-containing protein</fullName>
    </recommendedName>
</protein>
<evidence type="ECO:0008006" key="4">
    <source>
        <dbReference type="Google" id="ProtNLM"/>
    </source>
</evidence>
<feature type="chain" id="PRO_5046808593" description="PEP-CTERM protein-sorting domain-containing protein" evidence="1">
    <location>
        <begin position="38"/>
        <end position="251"/>
    </location>
</feature>
<proteinExistence type="predicted"/>
<evidence type="ECO:0000313" key="2">
    <source>
        <dbReference type="EMBL" id="GAA5482901.1"/>
    </source>
</evidence>
<accession>A0ABP9UQC8</accession>
<reference evidence="2 3" key="1">
    <citation type="submission" date="2024-02" db="EMBL/GenBank/DDBJ databases">
        <title>Haloferula sargassicola NBRC 104335.</title>
        <authorList>
            <person name="Ichikawa N."/>
            <person name="Katano-Makiyama Y."/>
            <person name="Hidaka K."/>
        </authorList>
    </citation>
    <scope>NUCLEOTIDE SEQUENCE [LARGE SCALE GENOMIC DNA]</scope>
    <source>
        <strain evidence="2 3">NBRC 104335</strain>
    </source>
</reference>
<evidence type="ECO:0000256" key="1">
    <source>
        <dbReference type="SAM" id="SignalP"/>
    </source>
</evidence>